<dbReference type="EMBL" id="AP025591">
    <property type="protein sequence ID" value="BDG03192.1"/>
    <property type="molecule type" value="Genomic_DNA"/>
</dbReference>
<dbReference type="PROSITE" id="PS51387">
    <property type="entry name" value="FAD_PCMH"/>
    <property type="match status" value="1"/>
</dbReference>
<dbReference type="Pfam" id="PF00941">
    <property type="entry name" value="FAD_binding_5"/>
    <property type="match status" value="1"/>
</dbReference>
<reference evidence="4" key="1">
    <citation type="journal article" date="2022" name="Int. J. Syst. Evol. Microbiol.">
        <title>Anaeromyxobacter oryzae sp. nov., Anaeromyxobacter diazotrophicus sp. nov. and Anaeromyxobacter paludicola sp. nov., isolated from paddy soils.</title>
        <authorList>
            <person name="Itoh H."/>
            <person name="Xu Z."/>
            <person name="Mise K."/>
            <person name="Masuda Y."/>
            <person name="Ushijima N."/>
            <person name="Hayakawa C."/>
            <person name="Shiratori Y."/>
            <person name="Senoo K."/>
        </authorList>
    </citation>
    <scope>NUCLEOTIDE SEQUENCE [LARGE SCALE GENOMIC DNA]</scope>
    <source>
        <strain evidence="4">Red232</strain>
    </source>
</reference>
<keyword evidence="1" id="KW-0274">FAD</keyword>
<dbReference type="InterPro" id="IPR016169">
    <property type="entry name" value="FAD-bd_PCMH_sub2"/>
</dbReference>
<dbReference type="Proteomes" id="UP001162891">
    <property type="component" value="Chromosome"/>
</dbReference>
<dbReference type="Pfam" id="PF03450">
    <property type="entry name" value="CO_deh_flav_C"/>
    <property type="match status" value="1"/>
</dbReference>
<dbReference type="Gene3D" id="3.30.465.10">
    <property type="match status" value="2"/>
</dbReference>
<dbReference type="RefSeq" id="WP_248360972.1">
    <property type="nucleotide sequence ID" value="NZ_AP025591.1"/>
</dbReference>
<dbReference type="InterPro" id="IPR016166">
    <property type="entry name" value="FAD-bd_PCMH"/>
</dbReference>
<keyword evidence="1" id="KW-0285">Flavoprotein</keyword>
<dbReference type="InterPro" id="IPR002346">
    <property type="entry name" value="Mopterin_DH_FAD-bd"/>
</dbReference>
<protein>
    <submittedName>
        <fullName evidence="3">FAD-binding molybdopterin dehydrogenase</fullName>
    </submittedName>
</protein>
<keyword evidence="4" id="KW-1185">Reference proteome</keyword>
<dbReference type="PANTHER" id="PTHR42659:SF9">
    <property type="entry name" value="XANTHINE DEHYDROGENASE FAD-BINDING SUBUNIT XDHB-RELATED"/>
    <property type="match status" value="1"/>
</dbReference>
<dbReference type="SUPFAM" id="SSF55447">
    <property type="entry name" value="CO dehydrogenase flavoprotein C-terminal domain-like"/>
    <property type="match status" value="1"/>
</dbReference>
<dbReference type="Gene3D" id="3.30.43.10">
    <property type="entry name" value="Uridine Diphospho-n-acetylenolpyruvylglucosamine Reductase, domain 2"/>
    <property type="match status" value="1"/>
</dbReference>
<dbReference type="SUPFAM" id="SSF56176">
    <property type="entry name" value="FAD-binding/transporter-associated domain-like"/>
    <property type="match status" value="1"/>
</dbReference>
<dbReference type="InterPro" id="IPR036318">
    <property type="entry name" value="FAD-bd_PCMH-like_sf"/>
</dbReference>
<evidence type="ECO:0000256" key="1">
    <source>
        <dbReference type="ARBA" id="ARBA00022827"/>
    </source>
</evidence>
<evidence type="ECO:0000259" key="2">
    <source>
        <dbReference type="PROSITE" id="PS51387"/>
    </source>
</evidence>
<accession>A0ABN6MQB2</accession>
<proteinExistence type="predicted"/>
<dbReference type="InterPro" id="IPR016167">
    <property type="entry name" value="FAD-bd_PCMH_sub1"/>
</dbReference>
<dbReference type="InterPro" id="IPR051312">
    <property type="entry name" value="Diverse_Substr_Oxidored"/>
</dbReference>
<dbReference type="InterPro" id="IPR036683">
    <property type="entry name" value="CO_DH_flav_C_dom_sf"/>
</dbReference>
<dbReference type="PANTHER" id="PTHR42659">
    <property type="entry name" value="XANTHINE DEHYDROGENASE SUBUNIT C-RELATED"/>
    <property type="match status" value="1"/>
</dbReference>
<name>A0ABN6MQB2_9BACT</name>
<gene>
    <name evidence="3" type="ORF">AMOR_21880</name>
</gene>
<dbReference type="SMART" id="SM01092">
    <property type="entry name" value="CO_deh_flav_C"/>
    <property type="match status" value="1"/>
</dbReference>
<sequence>MRSFEWSDPPTIEDALAQLRPGAVAKAGGVDLSDRLKERLDAPARLVNLRRIPALDGVRDAGGGLELGPLVTLARLADHPLVVQRFPAVAEAARRAATPNVRNQATVGGNLLQRPRCWYFRQADFPCRRKGGDTCFALEGRNQYHAVFANDLCAIVHPSDLATALVAHGAEVDVRSRSRARRLALEALYVLPDEDVTREHRVAPDELLVGIRLPAPAPGVRGAYVKIGERDSADWPIASAAAVLALDGAICRRATLVLGAAAPVPWRAREAEGALEGRRVDAAAAADAARAALAKARPLSENRYKVAVLEAALRRAILAAAGSAA</sequence>
<dbReference type="InterPro" id="IPR005107">
    <property type="entry name" value="CO_DH_flav_C"/>
</dbReference>
<organism evidence="3 4">
    <name type="scientific">Anaeromyxobacter oryzae</name>
    <dbReference type="NCBI Taxonomy" id="2918170"/>
    <lineage>
        <taxon>Bacteria</taxon>
        <taxon>Pseudomonadati</taxon>
        <taxon>Myxococcota</taxon>
        <taxon>Myxococcia</taxon>
        <taxon>Myxococcales</taxon>
        <taxon>Cystobacterineae</taxon>
        <taxon>Anaeromyxobacteraceae</taxon>
        <taxon>Anaeromyxobacter</taxon>
    </lineage>
</organism>
<feature type="domain" description="FAD-binding PCMH-type" evidence="2">
    <location>
        <begin position="1"/>
        <end position="218"/>
    </location>
</feature>
<evidence type="ECO:0000313" key="3">
    <source>
        <dbReference type="EMBL" id="BDG03192.1"/>
    </source>
</evidence>
<evidence type="ECO:0000313" key="4">
    <source>
        <dbReference type="Proteomes" id="UP001162891"/>
    </source>
</evidence>
<dbReference type="Gene3D" id="3.30.390.50">
    <property type="entry name" value="CO dehydrogenase flavoprotein, C-terminal domain"/>
    <property type="match status" value="1"/>
</dbReference>